<reference evidence="3" key="1">
    <citation type="submission" date="2016-06" db="EMBL/GenBank/DDBJ databases">
        <title>Parallel loss of symbiosis genes in relatives of nitrogen-fixing non-legume Parasponia.</title>
        <authorList>
            <person name="Van Velzen R."/>
            <person name="Holmer R."/>
            <person name="Bu F."/>
            <person name="Rutten L."/>
            <person name="Van Zeijl A."/>
            <person name="Liu W."/>
            <person name="Santuari L."/>
            <person name="Cao Q."/>
            <person name="Sharma T."/>
            <person name="Shen D."/>
            <person name="Roswanjaya Y."/>
            <person name="Wardhani T."/>
            <person name="Kalhor M.S."/>
            <person name="Jansen J."/>
            <person name="Van den Hoogen J."/>
            <person name="Gungor B."/>
            <person name="Hartog M."/>
            <person name="Hontelez J."/>
            <person name="Verver J."/>
            <person name="Yang W.-C."/>
            <person name="Schijlen E."/>
            <person name="Repin R."/>
            <person name="Schilthuizen M."/>
            <person name="Schranz E."/>
            <person name="Heidstra R."/>
            <person name="Miyata K."/>
            <person name="Fedorova E."/>
            <person name="Kohlen W."/>
            <person name="Bisseling T."/>
            <person name="Smit S."/>
            <person name="Geurts R."/>
        </authorList>
    </citation>
    <scope>NUCLEOTIDE SEQUENCE [LARGE SCALE GENOMIC DNA]</scope>
    <source>
        <strain evidence="3">cv. RG33-2</strain>
    </source>
</reference>
<feature type="transmembrane region" description="Helical" evidence="1">
    <location>
        <begin position="97"/>
        <end position="118"/>
    </location>
</feature>
<keyword evidence="1" id="KW-0812">Transmembrane</keyword>
<evidence type="ECO:0000256" key="1">
    <source>
        <dbReference type="SAM" id="Phobius"/>
    </source>
</evidence>
<keyword evidence="1" id="KW-1133">Transmembrane helix</keyword>
<protein>
    <submittedName>
        <fullName evidence="2">Uncharacterized protein</fullName>
    </submittedName>
</protein>
<dbReference type="InParanoid" id="A0A2P5FPF6"/>
<dbReference type="EMBL" id="JXTC01000018">
    <property type="protein sequence ID" value="PON99623.1"/>
    <property type="molecule type" value="Genomic_DNA"/>
</dbReference>
<dbReference type="Proteomes" id="UP000237000">
    <property type="component" value="Unassembled WGS sequence"/>
</dbReference>
<sequence>MAHENRNRGRRWSSPVKIRGGGAQCCKLPSRMSYVCSSKQVFRWSFTMSSHFSLPAYPNSRSEVCFVVFLTTLLSQDSGLALVIVYGLLGITFKQNIMLSGAIRNLLSLSFLTAFAPLGREW</sequence>
<dbReference type="AlphaFoldDB" id="A0A2P5FPF6"/>
<gene>
    <name evidence="2" type="ORF">TorRG33x02_047900</name>
</gene>
<keyword evidence="3" id="KW-1185">Reference proteome</keyword>
<keyword evidence="1" id="KW-0472">Membrane</keyword>
<accession>A0A2P5FPF6</accession>
<comment type="caution">
    <text evidence="2">The sequence shown here is derived from an EMBL/GenBank/DDBJ whole genome shotgun (WGS) entry which is preliminary data.</text>
</comment>
<organism evidence="2 3">
    <name type="scientific">Trema orientale</name>
    <name type="common">Charcoal tree</name>
    <name type="synonym">Celtis orientalis</name>
    <dbReference type="NCBI Taxonomy" id="63057"/>
    <lineage>
        <taxon>Eukaryota</taxon>
        <taxon>Viridiplantae</taxon>
        <taxon>Streptophyta</taxon>
        <taxon>Embryophyta</taxon>
        <taxon>Tracheophyta</taxon>
        <taxon>Spermatophyta</taxon>
        <taxon>Magnoliopsida</taxon>
        <taxon>eudicotyledons</taxon>
        <taxon>Gunneridae</taxon>
        <taxon>Pentapetalae</taxon>
        <taxon>rosids</taxon>
        <taxon>fabids</taxon>
        <taxon>Rosales</taxon>
        <taxon>Cannabaceae</taxon>
        <taxon>Trema</taxon>
    </lineage>
</organism>
<evidence type="ECO:0000313" key="3">
    <source>
        <dbReference type="Proteomes" id="UP000237000"/>
    </source>
</evidence>
<feature type="transmembrane region" description="Helical" evidence="1">
    <location>
        <begin position="64"/>
        <end position="91"/>
    </location>
</feature>
<proteinExistence type="predicted"/>
<evidence type="ECO:0000313" key="2">
    <source>
        <dbReference type="EMBL" id="PON99623.1"/>
    </source>
</evidence>
<name>A0A2P5FPF6_TREOI</name>